<dbReference type="Gene3D" id="1.20.120.450">
    <property type="entry name" value="dinb family like domain"/>
    <property type="match status" value="1"/>
</dbReference>
<dbReference type="Pfam" id="PF05163">
    <property type="entry name" value="DinB"/>
    <property type="match status" value="1"/>
</dbReference>
<evidence type="ECO:0000256" key="2">
    <source>
        <dbReference type="ARBA" id="ARBA00022723"/>
    </source>
</evidence>
<dbReference type="InterPro" id="IPR034660">
    <property type="entry name" value="DinB/YfiT-like"/>
</dbReference>
<comment type="similarity">
    <text evidence="1">Belongs to the DinB family.</text>
</comment>
<evidence type="ECO:0000313" key="4">
    <source>
        <dbReference type="Proteomes" id="UP000765802"/>
    </source>
</evidence>
<name>A0ABR7M8Q7_9BACT</name>
<evidence type="ECO:0000256" key="1">
    <source>
        <dbReference type="ARBA" id="ARBA00008635"/>
    </source>
</evidence>
<organism evidence="3 4">
    <name type="scientific">Flavihumibacter stibioxidans</name>
    <dbReference type="NCBI Taxonomy" id="1834163"/>
    <lineage>
        <taxon>Bacteria</taxon>
        <taxon>Pseudomonadati</taxon>
        <taxon>Bacteroidota</taxon>
        <taxon>Chitinophagia</taxon>
        <taxon>Chitinophagales</taxon>
        <taxon>Chitinophagaceae</taxon>
        <taxon>Flavihumibacter</taxon>
    </lineage>
</organism>
<accession>A0ABR7M8Q7</accession>
<dbReference type="Proteomes" id="UP000765802">
    <property type="component" value="Unassembled WGS sequence"/>
</dbReference>
<gene>
    <name evidence="3" type="ORF">BC349_10275</name>
</gene>
<reference evidence="3 4" key="1">
    <citation type="submission" date="2016-07" db="EMBL/GenBank/DDBJ databases">
        <title>Genome analysis of Flavihumibacter stibioxidans YS-17.</title>
        <authorList>
            <person name="Shi K."/>
            <person name="Han Y."/>
            <person name="Wang G."/>
        </authorList>
    </citation>
    <scope>NUCLEOTIDE SEQUENCE [LARGE SCALE GENOMIC DNA]</scope>
    <source>
        <strain evidence="3 4">YS-17</strain>
    </source>
</reference>
<keyword evidence="4" id="KW-1185">Reference proteome</keyword>
<dbReference type="EMBL" id="MBUA01000012">
    <property type="protein sequence ID" value="MBC6491420.1"/>
    <property type="molecule type" value="Genomic_DNA"/>
</dbReference>
<comment type="caution">
    <text evidence="3">The sequence shown here is derived from an EMBL/GenBank/DDBJ whole genome shotgun (WGS) entry which is preliminary data.</text>
</comment>
<dbReference type="RefSeq" id="WP_187256711.1">
    <property type="nucleotide sequence ID" value="NZ_JBHULF010000014.1"/>
</dbReference>
<sequence>MSMIPMFLKEMKQEAVTTRKMLERVPEDKFGWKPHPKSMSLLQLATHVAELPSWTSMALKTNELDFAANPYDPPKFSSTAELLQYFEESLKSGLQALESAREEQLNEPWTLRTGDTIHVVEPKGDVIRMSYCQTVHHRAQLGVYLRLLDIPIPGSYGPSADEQNF</sequence>
<evidence type="ECO:0000313" key="3">
    <source>
        <dbReference type="EMBL" id="MBC6491420.1"/>
    </source>
</evidence>
<keyword evidence="2" id="KW-0479">Metal-binding</keyword>
<protein>
    <submittedName>
        <fullName evidence="3">Damage-inducible protein DinB</fullName>
    </submittedName>
</protein>
<dbReference type="SUPFAM" id="SSF109854">
    <property type="entry name" value="DinB/YfiT-like putative metalloenzymes"/>
    <property type="match status" value="1"/>
</dbReference>
<dbReference type="InterPro" id="IPR007837">
    <property type="entry name" value="DinB"/>
</dbReference>
<proteinExistence type="inferred from homology"/>